<gene>
    <name evidence="2" type="ORF">CPT_Palo_012</name>
</gene>
<evidence type="ECO:0000256" key="1">
    <source>
        <dbReference type="SAM" id="MobiDB-lite"/>
    </source>
</evidence>
<evidence type="ECO:0000313" key="2">
    <source>
        <dbReference type="EMBL" id="QOE32071.1"/>
    </source>
</evidence>
<proteinExistence type="predicted"/>
<evidence type="ECO:0000313" key="3">
    <source>
        <dbReference type="Proteomes" id="UP000516590"/>
    </source>
</evidence>
<name>A0A7L8G5Q3_9CAUD</name>
<dbReference type="Proteomes" id="UP000516590">
    <property type="component" value="Segment"/>
</dbReference>
<feature type="compositionally biased region" description="Basic residues" evidence="1">
    <location>
        <begin position="37"/>
        <end position="48"/>
    </location>
</feature>
<sequence length="48" mass="5872">MQMREDIYDFHAARNERAEREDSFLSAFGNKPGSDRRKQRRQRKGWED</sequence>
<accession>A0A7L8G5Q3</accession>
<organism evidence="2 3">
    <name type="scientific">Rhizobium phage Palo</name>
    <dbReference type="NCBI Taxonomy" id="2767573"/>
    <lineage>
        <taxon>Viruses</taxon>
        <taxon>Duplodnaviria</taxon>
        <taxon>Heunggongvirae</taxon>
        <taxon>Uroviricota</taxon>
        <taxon>Caudoviricetes</taxon>
        <taxon>Autographivirales</taxon>
        <taxon>Dunnvirinae</taxon>
        <taxon>Palovirus</taxon>
        <taxon>Palovirus palo</taxon>
    </lineage>
</organism>
<dbReference type="EMBL" id="MT708544">
    <property type="protein sequence ID" value="QOE32071.1"/>
    <property type="molecule type" value="Genomic_DNA"/>
</dbReference>
<keyword evidence="3" id="KW-1185">Reference proteome</keyword>
<protein>
    <submittedName>
        <fullName evidence="2">Uncharacterized protein</fullName>
    </submittedName>
</protein>
<feature type="region of interest" description="Disordered" evidence="1">
    <location>
        <begin position="18"/>
        <end position="48"/>
    </location>
</feature>
<reference evidence="2 3" key="1">
    <citation type="submission" date="2020-07" db="EMBL/GenBank/DDBJ databases">
        <title>Complete genome sequence of Rhizobium phaseoli phage Palo.</title>
        <authorList>
            <person name="Nabhani A."/>
            <person name="Rushing L."/>
            <person name="Newkirk H."/>
            <person name="Gonzalez C."/>
            <person name="Young R."/>
            <person name="Liu M."/>
        </authorList>
    </citation>
    <scope>NUCLEOTIDE SEQUENCE [LARGE SCALE GENOMIC DNA]</scope>
</reference>